<feature type="transmembrane region" description="Helical" evidence="16">
    <location>
        <begin position="249"/>
        <end position="272"/>
    </location>
</feature>
<dbReference type="Gene3D" id="3.30.450.20">
    <property type="entry name" value="PAS domain"/>
    <property type="match status" value="2"/>
</dbReference>
<evidence type="ECO:0000256" key="13">
    <source>
        <dbReference type="ARBA" id="ARBA00074306"/>
    </source>
</evidence>
<keyword evidence="10" id="KW-0902">Two-component regulatory system</keyword>
<dbReference type="RefSeq" id="WP_017742530.1">
    <property type="nucleotide sequence ID" value="NZ_KQ976354.1"/>
</dbReference>
<dbReference type="PROSITE" id="PS50112">
    <property type="entry name" value="PAS"/>
    <property type="match status" value="2"/>
</dbReference>
<evidence type="ECO:0000259" key="17">
    <source>
        <dbReference type="PROSITE" id="PS50109"/>
    </source>
</evidence>
<evidence type="ECO:0000256" key="12">
    <source>
        <dbReference type="ARBA" id="ARBA00023306"/>
    </source>
</evidence>
<evidence type="ECO:0000256" key="4">
    <source>
        <dbReference type="ARBA" id="ARBA00012438"/>
    </source>
</evidence>
<evidence type="ECO:0000313" key="21">
    <source>
        <dbReference type="EMBL" id="KYC42624.1"/>
    </source>
</evidence>
<evidence type="ECO:0000256" key="6">
    <source>
        <dbReference type="ARBA" id="ARBA00022679"/>
    </source>
</evidence>
<dbReference type="InterPro" id="IPR036097">
    <property type="entry name" value="HisK_dim/P_sf"/>
</dbReference>
<reference evidence="21 22" key="1">
    <citation type="journal article" date="2013" name="Genome Biol. Evol.">
        <title>Genomes of Stigonematalean cyanobacteria (subsection V) and the evolution of oxygenic photosynthesis from prokaryotes to plastids.</title>
        <authorList>
            <person name="Dagan T."/>
            <person name="Roettger M."/>
            <person name="Stucken K."/>
            <person name="Landan G."/>
            <person name="Koch R."/>
            <person name="Major P."/>
            <person name="Gould S.B."/>
            <person name="Goremykin V.V."/>
            <person name="Rippka R."/>
            <person name="Tandeau de Marsac N."/>
            <person name="Gugger M."/>
            <person name="Lockhart P.J."/>
            <person name="Allen J.F."/>
            <person name="Brune I."/>
            <person name="Maus I."/>
            <person name="Puhler A."/>
            <person name="Martin W.F."/>
        </authorList>
    </citation>
    <scope>NUCLEOTIDE SEQUENCE [LARGE SCALE GENOMIC DNA]</scope>
    <source>
        <strain evidence="21 22">PCC 7110</strain>
    </source>
</reference>
<accession>A0A139XD53</accession>
<feature type="transmembrane region" description="Helical" evidence="16">
    <location>
        <begin position="207"/>
        <end position="228"/>
    </location>
</feature>
<dbReference type="CDD" id="cd17546">
    <property type="entry name" value="REC_hyHK_CKI1_RcsC-like"/>
    <property type="match status" value="1"/>
</dbReference>
<evidence type="ECO:0000256" key="7">
    <source>
        <dbReference type="ARBA" id="ARBA00022741"/>
    </source>
</evidence>
<keyword evidence="6" id="KW-0808">Transferase</keyword>
<keyword evidence="7" id="KW-0547">Nucleotide-binding</keyword>
<dbReference type="Gene3D" id="3.30.565.10">
    <property type="entry name" value="Histidine kinase-like ATPase, C-terminal domain"/>
    <property type="match status" value="1"/>
</dbReference>
<evidence type="ECO:0000256" key="8">
    <source>
        <dbReference type="ARBA" id="ARBA00022777"/>
    </source>
</evidence>
<dbReference type="SMART" id="SM00388">
    <property type="entry name" value="HisKA"/>
    <property type="match status" value="1"/>
</dbReference>
<feature type="transmembrane region" description="Helical" evidence="16">
    <location>
        <begin position="28"/>
        <end position="50"/>
    </location>
</feature>
<dbReference type="EMBL" id="ANNX02000017">
    <property type="protein sequence ID" value="KYC42624.1"/>
    <property type="molecule type" value="Genomic_DNA"/>
</dbReference>
<evidence type="ECO:0000259" key="20">
    <source>
        <dbReference type="PROSITE" id="PS50113"/>
    </source>
</evidence>
<dbReference type="CDD" id="cd16922">
    <property type="entry name" value="HATPase_EvgS-ArcB-TorS-like"/>
    <property type="match status" value="1"/>
</dbReference>
<gene>
    <name evidence="21" type="ORF">WA1_14850</name>
</gene>
<dbReference type="AlphaFoldDB" id="A0A139XD53"/>
<dbReference type="FunFam" id="1.10.287.130:FF:000038">
    <property type="entry name" value="Sensory transduction histidine kinase"/>
    <property type="match status" value="1"/>
</dbReference>
<dbReference type="GO" id="GO:0005524">
    <property type="term" value="F:ATP binding"/>
    <property type="evidence" value="ECO:0007669"/>
    <property type="project" value="UniProtKB-KW"/>
</dbReference>
<dbReference type="InterPro" id="IPR000700">
    <property type="entry name" value="PAS-assoc_C"/>
</dbReference>
<keyword evidence="15" id="KW-0175">Coiled coil</keyword>
<feature type="modified residue" description="4-aspartylphosphate" evidence="14">
    <location>
        <position position="906"/>
    </location>
</feature>
<keyword evidence="11 16" id="KW-0472">Membrane</keyword>
<dbReference type="InterPro" id="IPR003594">
    <property type="entry name" value="HATPase_dom"/>
</dbReference>
<evidence type="ECO:0000256" key="10">
    <source>
        <dbReference type="ARBA" id="ARBA00023012"/>
    </source>
</evidence>
<feature type="coiled-coil region" evidence="15">
    <location>
        <begin position="312"/>
        <end position="342"/>
    </location>
</feature>
<dbReference type="SUPFAM" id="SSF55874">
    <property type="entry name" value="ATPase domain of HSP90 chaperone/DNA topoisomerase II/histidine kinase"/>
    <property type="match status" value="1"/>
</dbReference>
<feature type="domain" description="PAS" evidence="19">
    <location>
        <begin position="464"/>
        <end position="519"/>
    </location>
</feature>
<feature type="transmembrane region" description="Helical" evidence="16">
    <location>
        <begin position="92"/>
        <end position="114"/>
    </location>
</feature>
<dbReference type="SMART" id="SM00091">
    <property type="entry name" value="PAS"/>
    <property type="match status" value="2"/>
</dbReference>
<dbReference type="InterPro" id="IPR035965">
    <property type="entry name" value="PAS-like_dom_sf"/>
</dbReference>
<dbReference type="InterPro" id="IPR001610">
    <property type="entry name" value="PAC"/>
</dbReference>
<dbReference type="InterPro" id="IPR001789">
    <property type="entry name" value="Sig_transdc_resp-reg_receiver"/>
</dbReference>
<feature type="domain" description="PAS" evidence="19">
    <location>
        <begin position="339"/>
        <end position="388"/>
    </location>
</feature>
<dbReference type="Pfam" id="PF02518">
    <property type="entry name" value="HATPase_c"/>
    <property type="match status" value="1"/>
</dbReference>
<feature type="domain" description="Response regulatory" evidence="18">
    <location>
        <begin position="857"/>
        <end position="973"/>
    </location>
</feature>
<feature type="domain" description="Histidine kinase" evidence="17">
    <location>
        <begin position="607"/>
        <end position="832"/>
    </location>
</feature>
<dbReference type="Pfam" id="PF00512">
    <property type="entry name" value="HisKA"/>
    <property type="match status" value="1"/>
</dbReference>
<comment type="subcellular location">
    <subcellularLocation>
        <location evidence="2">Membrane</location>
    </subcellularLocation>
</comment>
<evidence type="ECO:0000256" key="14">
    <source>
        <dbReference type="PROSITE-ProRule" id="PRU00169"/>
    </source>
</evidence>
<dbReference type="PRINTS" id="PR00344">
    <property type="entry name" value="BCTRLSENSOR"/>
</dbReference>
<feature type="coiled-coil region" evidence="15">
    <location>
        <begin position="573"/>
        <end position="600"/>
    </location>
</feature>
<keyword evidence="5 14" id="KW-0597">Phosphoprotein</keyword>
<dbReference type="InterPro" id="IPR011006">
    <property type="entry name" value="CheY-like_superfamily"/>
</dbReference>
<dbReference type="STRING" id="128403.WA1_14850"/>
<dbReference type="SMART" id="SM00448">
    <property type="entry name" value="REC"/>
    <property type="match status" value="1"/>
</dbReference>
<dbReference type="PROSITE" id="PS50110">
    <property type="entry name" value="RESPONSE_REGULATORY"/>
    <property type="match status" value="1"/>
</dbReference>
<evidence type="ECO:0000259" key="18">
    <source>
        <dbReference type="PROSITE" id="PS50110"/>
    </source>
</evidence>
<evidence type="ECO:0000256" key="2">
    <source>
        <dbReference type="ARBA" id="ARBA00004370"/>
    </source>
</evidence>
<evidence type="ECO:0000256" key="1">
    <source>
        <dbReference type="ARBA" id="ARBA00000085"/>
    </source>
</evidence>
<feature type="transmembrane region" description="Helical" evidence="16">
    <location>
        <begin position="175"/>
        <end position="195"/>
    </location>
</feature>
<dbReference type="InterPro" id="IPR003661">
    <property type="entry name" value="HisK_dim/P_dom"/>
</dbReference>
<dbReference type="Proteomes" id="UP000076925">
    <property type="component" value="Unassembled WGS sequence"/>
</dbReference>
<dbReference type="EC" id="2.7.13.3" evidence="4"/>
<keyword evidence="16" id="KW-1133">Transmembrane helix</keyword>
<evidence type="ECO:0000256" key="9">
    <source>
        <dbReference type="ARBA" id="ARBA00022840"/>
    </source>
</evidence>
<dbReference type="NCBIfam" id="TIGR00229">
    <property type="entry name" value="sensory_box"/>
    <property type="match status" value="2"/>
</dbReference>
<feature type="domain" description="PAC" evidence="20">
    <location>
        <begin position="537"/>
        <end position="589"/>
    </location>
</feature>
<dbReference type="FunFam" id="3.30.565.10:FF:000010">
    <property type="entry name" value="Sensor histidine kinase RcsC"/>
    <property type="match status" value="1"/>
</dbReference>
<dbReference type="PANTHER" id="PTHR43047">
    <property type="entry name" value="TWO-COMPONENT HISTIDINE PROTEIN KINASE"/>
    <property type="match status" value="1"/>
</dbReference>
<keyword evidence="12" id="KW-0131">Cell cycle</keyword>
<evidence type="ECO:0000256" key="16">
    <source>
        <dbReference type="SAM" id="Phobius"/>
    </source>
</evidence>
<dbReference type="Gene3D" id="3.40.50.2300">
    <property type="match status" value="1"/>
</dbReference>
<dbReference type="InterPro" id="IPR005467">
    <property type="entry name" value="His_kinase_dom"/>
</dbReference>
<keyword evidence="9" id="KW-0067">ATP-binding</keyword>
<dbReference type="PROSITE" id="PS50109">
    <property type="entry name" value="HIS_KIN"/>
    <property type="match status" value="1"/>
</dbReference>
<dbReference type="SMART" id="SM00387">
    <property type="entry name" value="HATPase_c"/>
    <property type="match status" value="1"/>
</dbReference>
<dbReference type="SUPFAM" id="SSF55785">
    <property type="entry name" value="PYP-like sensor domain (PAS domain)"/>
    <property type="match status" value="2"/>
</dbReference>
<evidence type="ECO:0000256" key="15">
    <source>
        <dbReference type="SAM" id="Coils"/>
    </source>
</evidence>
<keyword evidence="22" id="KW-1185">Reference proteome</keyword>
<evidence type="ECO:0000256" key="11">
    <source>
        <dbReference type="ARBA" id="ARBA00023136"/>
    </source>
</evidence>
<dbReference type="SUPFAM" id="SSF47384">
    <property type="entry name" value="Homodimeric domain of signal transducing histidine kinase"/>
    <property type="match status" value="1"/>
</dbReference>
<dbReference type="Pfam" id="PF13426">
    <property type="entry name" value="PAS_9"/>
    <property type="match status" value="2"/>
</dbReference>
<feature type="transmembrane region" description="Helical" evidence="16">
    <location>
        <begin position="62"/>
        <end position="80"/>
    </location>
</feature>
<dbReference type="GO" id="GO:0000155">
    <property type="term" value="F:phosphorelay sensor kinase activity"/>
    <property type="evidence" value="ECO:0007669"/>
    <property type="project" value="InterPro"/>
</dbReference>
<sequence>MNVIKSKKNYHLLSQSMAISLQLFSKRISLAVIFIGGIVFLGWLLNISLLKSILPGMPSMKVNTAVCFILTGASLWLWHQAQNHGASLVRKFHIGVVAQVVAAIAILISLLTLIQYSFHVNLGIDELLLQQPEPLLSKAIPGRMSPNTAINFFNTGTALVLLNTRCPNYRAIQGFAGLAWLMSYLGLMGYVYNIFHLYAAGIPREMGMAIHTAFSFLLLSSSILCALPDKGIMPLLAGKGMGCQTARRLLPFVFVIYPMVASLCAIGSHFFLYTKETERALIEILDTFLLSGGVLWNTYALNKTDYHRLQAEKQLTSTNQRLQLELEERQRAEEALQAEQARFASILDIASDAIIAVDGNQQITLFNQGAEKIFGYAAGEVIGQNLLLLLPSRYAKVHHHHVNSFSQSDGKARRMGERGEIFGRRKDGTEFSAEASISKLEIDNEKIFTAIVRDITVRKQAEVNLFQLAAIVKSSEDAIISNTLDGTIMSWNDGAQKLFGYTATEAIGQSISLLFPCDRTDEALQNIEKIRCGETVENYETIRKRKDGKLVDIALTISPVLDATGKIVGASKIARNITERKQADRELKQAKEAAEVANRAKSAFLASMSHELRTPMNVILGFAQVMSHDKSLSLQQQEHLKIISRSGDHLLNLINDVLDFSKIEADRITLDESSFDLIDLVESVAAMLKQRTEVKGLSFSLEIAPDVPQYVITDGKKLRQVLLNLLGNAIKFTNEGGVMLGVKVEWGQASGEKPSQSLCFEIKDTGVGIASDELDTIFDAFMQTQSGKISKEGTGLGLSISRKFVQLMGGDISVHSTLGEGSTFTFEIPVSIVPAALVQQESTHRQVIGLISKSEYRILVVDDQPENRLLLVELMTHLGLEVREASNGQEAFKLWQEWQPHLIWMDIQMPVMDGYETAQKIRAENEGDRTIIIALSAHASQSDRSLAIAVGCNDYITKPVREEFLYAKMADYLGLQYIYEQQKKEISQKSLSDSELQSLLSQMPSSWVTQLYQAAQLCDDKESERLLAQIPEQFVTITSALQKLVHDFRFEIIVKILENWSNSQSTPILK</sequence>
<dbReference type="CDD" id="cd00130">
    <property type="entry name" value="PAS"/>
    <property type="match status" value="2"/>
</dbReference>
<dbReference type="Pfam" id="PF00072">
    <property type="entry name" value="Response_reg"/>
    <property type="match status" value="1"/>
</dbReference>
<dbReference type="InterPro" id="IPR000014">
    <property type="entry name" value="PAS"/>
</dbReference>
<dbReference type="PROSITE" id="PS50113">
    <property type="entry name" value="PAC"/>
    <property type="match status" value="1"/>
</dbReference>
<dbReference type="InterPro" id="IPR036890">
    <property type="entry name" value="HATPase_C_sf"/>
</dbReference>
<keyword evidence="8" id="KW-0418">Kinase</keyword>
<keyword evidence="16" id="KW-0812">Transmembrane</keyword>
<comment type="similarity">
    <text evidence="3">In the N-terminal section; belongs to the phytochrome family.</text>
</comment>
<dbReference type="OrthoDB" id="569347at2"/>
<dbReference type="CDD" id="cd00082">
    <property type="entry name" value="HisKA"/>
    <property type="match status" value="1"/>
</dbReference>
<dbReference type="PANTHER" id="PTHR43047:SF64">
    <property type="entry name" value="HISTIDINE KINASE CONTAINING CHEY-HOMOLOGOUS RECEIVER DOMAIN AND PAS DOMAIN-RELATED"/>
    <property type="match status" value="1"/>
</dbReference>
<protein>
    <recommendedName>
        <fullName evidence="13">Circadian input-output histidine kinase CikA</fullName>
        <ecNumber evidence="4">2.7.13.3</ecNumber>
    </recommendedName>
</protein>
<dbReference type="SUPFAM" id="SSF52172">
    <property type="entry name" value="CheY-like"/>
    <property type="match status" value="1"/>
</dbReference>
<dbReference type="SMART" id="SM00086">
    <property type="entry name" value="PAC"/>
    <property type="match status" value="2"/>
</dbReference>
<proteinExistence type="inferred from homology"/>
<comment type="catalytic activity">
    <reaction evidence="1">
        <text>ATP + protein L-histidine = ADP + protein N-phospho-L-histidine.</text>
        <dbReference type="EC" id="2.7.13.3"/>
    </reaction>
</comment>
<dbReference type="InterPro" id="IPR004358">
    <property type="entry name" value="Sig_transdc_His_kin-like_C"/>
</dbReference>
<evidence type="ECO:0000256" key="5">
    <source>
        <dbReference type="ARBA" id="ARBA00022553"/>
    </source>
</evidence>
<evidence type="ECO:0000256" key="3">
    <source>
        <dbReference type="ARBA" id="ARBA00006402"/>
    </source>
</evidence>
<evidence type="ECO:0000313" key="22">
    <source>
        <dbReference type="Proteomes" id="UP000076925"/>
    </source>
</evidence>
<comment type="caution">
    <text evidence="21">The sequence shown here is derived from an EMBL/GenBank/DDBJ whole genome shotgun (WGS) entry which is preliminary data.</text>
</comment>
<evidence type="ECO:0000259" key="19">
    <source>
        <dbReference type="PROSITE" id="PS50112"/>
    </source>
</evidence>
<name>A0A139XD53_9CYAN</name>
<organism evidence="21 22">
    <name type="scientific">Scytonema hofmannii PCC 7110</name>
    <dbReference type="NCBI Taxonomy" id="128403"/>
    <lineage>
        <taxon>Bacteria</taxon>
        <taxon>Bacillati</taxon>
        <taxon>Cyanobacteriota</taxon>
        <taxon>Cyanophyceae</taxon>
        <taxon>Nostocales</taxon>
        <taxon>Scytonemataceae</taxon>
        <taxon>Scytonema</taxon>
    </lineage>
</organism>
<dbReference type="GO" id="GO:0016020">
    <property type="term" value="C:membrane"/>
    <property type="evidence" value="ECO:0007669"/>
    <property type="project" value="UniProtKB-SubCell"/>
</dbReference>
<dbReference type="Gene3D" id="1.10.287.130">
    <property type="match status" value="1"/>
</dbReference>